<dbReference type="EMBL" id="CP144698">
    <property type="protein sequence ID" value="WVZ17319.1"/>
    <property type="molecule type" value="Genomic_DNA"/>
</dbReference>
<organism evidence="2 3">
    <name type="scientific">Vigna mungo</name>
    <name type="common">Black gram</name>
    <name type="synonym">Phaseolus mungo</name>
    <dbReference type="NCBI Taxonomy" id="3915"/>
    <lineage>
        <taxon>Eukaryota</taxon>
        <taxon>Viridiplantae</taxon>
        <taxon>Streptophyta</taxon>
        <taxon>Embryophyta</taxon>
        <taxon>Tracheophyta</taxon>
        <taxon>Spermatophyta</taxon>
        <taxon>Magnoliopsida</taxon>
        <taxon>eudicotyledons</taxon>
        <taxon>Gunneridae</taxon>
        <taxon>Pentapetalae</taxon>
        <taxon>rosids</taxon>
        <taxon>fabids</taxon>
        <taxon>Fabales</taxon>
        <taxon>Fabaceae</taxon>
        <taxon>Papilionoideae</taxon>
        <taxon>50 kb inversion clade</taxon>
        <taxon>NPAAA clade</taxon>
        <taxon>indigoferoid/millettioid clade</taxon>
        <taxon>Phaseoleae</taxon>
        <taxon>Vigna</taxon>
    </lineage>
</organism>
<feature type="compositionally biased region" description="Basic and acidic residues" evidence="1">
    <location>
        <begin position="200"/>
        <end position="209"/>
    </location>
</feature>
<name>A0AAQ3S2X6_VIGMU</name>
<sequence>MKEIEDEFNGWKKCHAMQKIYTFTFNMQYKNGKKTDWDQKRQGNVLTVIKGGCETFVSVSGSPCKSQSRLRKMMFVMEGANCSYDDDFLGLLRLDSVLDADCARPRRSQRRRARGGWWSCNGGGSTVAARFPSKGKLGFLEARDDADMGEIEAILEEEVKSQEDGARKGSKRHQEEGKPEAQAIGTKNSTKQITAGRPGDGLDARATDA</sequence>
<feature type="compositionally biased region" description="Basic and acidic residues" evidence="1">
    <location>
        <begin position="157"/>
        <end position="179"/>
    </location>
</feature>
<accession>A0AAQ3S2X6</accession>
<protein>
    <submittedName>
        <fullName evidence="2">Uncharacterized protein</fullName>
    </submittedName>
</protein>
<reference evidence="2 3" key="1">
    <citation type="journal article" date="2023" name="Life. Sci Alliance">
        <title>Evolutionary insights into 3D genome organization and epigenetic landscape of Vigna mungo.</title>
        <authorList>
            <person name="Junaid A."/>
            <person name="Singh B."/>
            <person name="Bhatia S."/>
        </authorList>
    </citation>
    <scope>NUCLEOTIDE SEQUENCE [LARGE SCALE GENOMIC DNA]</scope>
    <source>
        <strain evidence="2">Urdbean</strain>
    </source>
</reference>
<feature type="region of interest" description="Disordered" evidence="1">
    <location>
        <begin position="156"/>
        <end position="209"/>
    </location>
</feature>
<proteinExistence type="predicted"/>
<evidence type="ECO:0000256" key="1">
    <source>
        <dbReference type="SAM" id="MobiDB-lite"/>
    </source>
</evidence>
<evidence type="ECO:0000313" key="3">
    <source>
        <dbReference type="Proteomes" id="UP001374535"/>
    </source>
</evidence>
<dbReference type="Proteomes" id="UP001374535">
    <property type="component" value="Chromosome 3"/>
</dbReference>
<dbReference type="AlphaFoldDB" id="A0AAQ3S2X6"/>
<evidence type="ECO:0000313" key="2">
    <source>
        <dbReference type="EMBL" id="WVZ17319.1"/>
    </source>
</evidence>
<gene>
    <name evidence="2" type="ORF">V8G54_010301</name>
</gene>
<keyword evidence="3" id="KW-1185">Reference proteome</keyword>